<protein>
    <submittedName>
        <fullName evidence="1">Putative Tigger transposable element-derived protein 1-like 312</fullName>
    </submittedName>
</protein>
<comment type="caution">
    <text evidence="1">The sequence shown here is derived from an EMBL/GenBank/DDBJ whole genome shotgun (WGS) entry which is preliminary data.</text>
</comment>
<dbReference type="Proteomes" id="UP000747542">
    <property type="component" value="Unassembled WGS sequence"/>
</dbReference>
<gene>
    <name evidence="1" type="primary">TIGD1-L312</name>
    <name evidence="1" type="ORF">Hamer_G018479</name>
</gene>
<reference evidence="1" key="1">
    <citation type="journal article" date="2021" name="Sci. Adv.">
        <title>The American lobster genome reveals insights on longevity, neural, and immune adaptations.</title>
        <authorList>
            <person name="Polinski J.M."/>
            <person name="Zimin A.V."/>
            <person name="Clark K.F."/>
            <person name="Kohn A.B."/>
            <person name="Sadowski N."/>
            <person name="Timp W."/>
            <person name="Ptitsyn A."/>
            <person name="Khanna P."/>
            <person name="Romanova D.Y."/>
            <person name="Williams P."/>
            <person name="Greenwood S.J."/>
            <person name="Moroz L.L."/>
            <person name="Walt D.R."/>
            <person name="Bodnar A.G."/>
        </authorList>
    </citation>
    <scope>NUCLEOTIDE SEQUENCE</scope>
    <source>
        <strain evidence="1">GMGI-L3</strain>
    </source>
</reference>
<keyword evidence="2" id="KW-1185">Reference proteome</keyword>
<organism evidence="1 2">
    <name type="scientific">Homarus americanus</name>
    <name type="common">American lobster</name>
    <dbReference type="NCBI Taxonomy" id="6706"/>
    <lineage>
        <taxon>Eukaryota</taxon>
        <taxon>Metazoa</taxon>
        <taxon>Ecdysozoa</taxon>
        <taxon>Arthropoda</taxon>
        <taxon>Crustacea</taxon>
        <taxon>Multicrustacea</taxon>
        <taxon>Malacostraca</taxon>
        <taxon>Eumalacostraca</taxon>
        <taxon>Eucarida</taxon>
        <taxon>Decapoda</taxon>
        <taxon>Pleocyemata</taxon>
        <taxon>Astacidea</taxon>
        <taxon>Nephropoidea</taxon>
        <taxon>Nephropidae</taxon>
        <taxon>Homarus</taxon>
    </lineage>
</organism>
<proteinExistence type="predicted"/>
<name>A0A8J5MYI2_HOMAM</name>
<evidence type="ECO:0000313" key="2">
    <source>
        <dbReference type="Proteomes" id="UP000747542"/>
    </source>
</evidence>
<dbReference type="AlphaFoldDB" id="A0A8J5MYI2"/>
<dbReference type="EMBL" id="JAHLQT010021080">
    <property type="protein sequence ID" value="KAG7168037.1"/>
    <property type="molecule type" value="Genomic_DNA"/>
</dbReference>
<evidence type="ECO:0000313" key="1">
    <source>
        <dbReference type="EMBL" id="KAG7168037.1"/>
    </source>
</evidence>
<accession>A0A8J5MYI2</accession>
<sequence>MREVKDCLQEKGLEFKVLLVIDNCPGHPEALEVDNKNVKAKYVTHTFSRMRQALDDDTRDGAESVQKMWKRALWPEVVNDFADFPTVDQDVQYIVQLACQVGGEGFDDLQEEEELLGHAGEELAEVIEE</sequence>